<sequence>VIIGNSVANTPPADSAFSDRWPSSFPLNLFEGSSAAVVPTIRPTENRGSALIFKLSA</sequence>
<evidence type="ECO:0000313" key="2">
    <source>
        <dbReference type="Proteomes" id="UP001054945"/>
    </source>
</evidence>
<feature type="non-terminal residue" evidence="1">
    <location>
        <position position="1"/>
    </location>
</feature>
<accession>A0AAV4QCY8</accession>
<dbReference type="Proteomes" id="UP001054945">
    <property type="component" value="Unassembled WGS sequence"/>
</dbReference>
<dbReference type="EMBL" id="BPLR01006066">
    <property type="protein sequence ID" value="GIY07192.1"/>
    <property type="molecule type" value="Genomic_DNA"/>
</dbReference>
<name>A0AAV4QCY8_CAEEX</name>
<keyword evidence="2" id="KW-1185">Reference proteome</keyword>
<dbReference type="AlphaFoldDB" id="A0AAV4QCY8"/>
<protein>
    <submittedName>
        <fullName evidence="1">Uncharacterized protein</fullName>
    </submittedName>
</protein>
<evidence type="ECO:0000313" key="1">
    <source>
        <dbReference type="EMBL" id="GIY07192.1"/>
    </source>
</evidence>
<proteinExistence type="predicted"/>
<gene>
    <name evidence="1" type="ORF">CEXT_600361</name>
</gene>
<organism evidence="1 2">
    <name type="scientific">Caerostris extrusa</name>
    <name type="common">Bark spider</name>
    <name type="synonym">Caerostris bankana</name>
    <dbReference type="NCBI Taxonomy" id="172846"/>
    <lineage>
        <taxon>Eukaryota</taxon>
        <taxon>Metazoa</taxon>
        <taxon>Ecdysozoa</taxon>
        <taxon>Arthropoda</taxon>
        <taxon>Chelicerata</taxon>
        <taxon>Arachnida</taxon>
        <taxon>Araneae</taxon>
        <taxon>Araneomorphae</taxon>
        <taxon>Entelegynae</taxon>
        <taxon>Araneoidea</taxon>
        <taxon>Araneidae</taxon>
        <taxon>Caerostris</taxon>
    </lineage>
</organism>
<comment type="caution">
    <text evidence="1">The sequence shown here is derived from an EMBL/GenBank/DDBJ whole genome shotgun (WGS) entry which is preliminary data.</text>
</comment>
<reference evidence="1 2" key="1">
    <citation type="submission" date="2021-06" db="EMBL/GenBank/DDBJ databases">
        <title>Caerostris extrusa draft genome.</title>
        <authorList>
            <person name="Kono N."/>
            <person name="Arakawa K."/>
        </authorList>
    </citation>
    <scope>NUCLEOTIDE SEQUENCE [LARGE SCALE GENOMIC DNA]</scope>
</reference>